<dbReference type="InterPro" id="IPR036291">
    <property type="entry name" value="NAD(P)-bd_dom_sf"/>
</dbReference>
<evidence type="ECO:0000313" key="7">
    <source>
        <dbReference type="Proteomes" id="UP000827549"/>
    </source>
</evidence>
<keyword evidence="2" id="KW-0521">NADP</keyword>
<dbReference type="InterPro" id="IPR002347">
    <property type="entry name" value="SDR_fam"/>
</dbReference>
<dbReference type="PRINTS" id="PR00081">
    <property type="entry name" value="GDHRDH"/>
</dbReference>
<dbReference type="PANTHER" id="PTHR43008">
    <property type="entry name" value="BENZIL REDUCTASE"/>
    <property type="match status" value="1"/>
</dbReference>
<evidence type="ECO:0000259" key="5">
    <source>
        <dbReference type="SMART" id="SM00822"/>
    </source>
</evidence>
<dbReference type="InterPro" id="IPR020904">
    <property type="entry name" value="Sc_DH/Rdtase_CS"/>
</dbReference>
<evidence type="ECO:0000313" key="6">
    <source>
        <dbReference type="EMBL" id="WOO80326.1"/>
    </source>
</evidence>
<dbReference type="PRINTS" id="PR00080">
    <property type="entry name" value="SDRFAMILY"/>
</dbReference>
<dbReference type="RefSeq" id="XP_062626358.1">
    <property type="nucleotide sequence ID" value="XM_062770374.1"/>
</dbReference>
<evidence type="ECO:0000256" key="1">
    <source>
        <dbReference type="ARBA" id="ARBA00006484"/>
    </source>
</evidence>
<dbReference type="SUPFAM" id="SSF51735">
    <property type="entry name" value="NAD(P)-binding Rossmann-fold domains"/>
    <property type="match status" value="1"/>
</dbReference>
<reference evidence="6" key="1">
    <citation type="submission" date="2023-10" db="EMBL/GenBank/DDBJ databases">
        <authorList>
            <person name="Noh H."/>
        </authorList>
    </citation>
    <scope>NUCLEOTIDE SEQUENCE</scope>
    <source>
        <strain evidence="6">DUCC4014</strain>
    </source>
</reference>
<evidence type="ECO:0000256" key="2">
    <source>
        <dbReference type="ARBA" id="ARBA00022857"/>
    </source>
</evidence>
<feature type="domain" description="Ketoreductase" evidence="5">
    <location>
        <begin position="10"/>
        <end position="211"/>
    </location>
</feature>
<comment type="similarity">
    <text evidence="1 4">Belongs to the short-chain dehydrogenases/reductases (SDR) family.</text>
</comment>
<dbReference type="Gene3D" id="3.40.50.720">
    <property type="entry name" value="NAD(P)-binding Rossmann-like Domain"/>
    <property type="match status" value="1"/>
</dbReference>
<dbReference type="AlphaFoldDB" id="A0AAF0Y9N9"/>
<protein>
    <submittedName>
        <fullName evidence="6">Sorbose reductase SOU1</fullName>
    </submittedName>
</protein>
<accession>A0AAF0Y9N9</accession>
<organism evidence="6 7">
    <name type="scientific">Vanrija pseudolonga</name>
    <dbReference type="NCBI Taxonomy" id="143232"/>
    <lineage>
        <taxon>Eukaryota</taxon>
        <taxon>Fungi</taxon>
        <taxon>Dikarya</taxon>
        <taxon>Basidiomycota</taxon>
        <taxon>Agaricomycotina</taxon>
        <taxon>Tremellomycetes</taxon>
        <taxon>Trichosporonales</taxon>
        <taxon>Trichosporonaceae</taxon>
        <taxon>Vanrija</taxon>
    </lineage>
</organism>
<dbReference type="PROSITE" id="PS00061">
    <property type="entry name" value="ADH_SHORT"/>
    <property type="match status" value="1"/>
</dbReference>
<keyword evidence="7" id="KW-1185">Reference proteome</keyword>
<evidence type="ECO:0000256" key="3">
    <source>
        <dbReference type="ARBA" id="ARBA00023002"/>
    </source>
</evidence>
<dbReference type="GO" id="GO:0050664">
    <property type="term" value="F:oxidoreductase activity, acting on NAD(P)H, oxygen as acceptor"/>
    <property type="evidence" value="ECO:0007669"/>
    <property type="project" value="TreeGrafter"/>
</dbReference>
<gene>
    <name evidence="6" type="primary">SOU1</name>
    <name evidence="6" type="ORF">LOC62_03G003842</name>
</gene>
<dbReference type="EMBL" id="CP086716">
    <property type="protein sequence ID" value="WOO80326.1"/>
    <property type="molecule type" value="Genomic_DNA"/>
</dbReference>
<proteinExistence type="inferred from homology"/>
<evidence type="ECO:0000256" key="4">
    <source>
        <dbReference type="RuleBase" id="RU000363"/>
    </source>
</evidence>
<dbReference type="Proteomes" id="UP000827549">
    <property type="component" value="Chromosome 3"/>
</dbReference>
<dbReference type="GO" id="GO:0016616">
    <property type="term" value="F:oxidoreductase activity, acting on the CH-OH group of donors, NAD or NADP as acceptor"/>
    <property type="evidence" value="ECO:0007669"/>
    <property type="project" value="UniProtKB-ARBA"/>
</dbReference>
<dbReference type="GeneID" id="87807083"/>
<dbReference type="SMART" id="SM00822">
    <property type="entry name" value="PKS_KR"/>
    <property type="match status" value="1"/>
</dbReference>
<dbReference type="Pfam" id="PF00106">
    <property type="entry name" value="adh_short"/>
    <property type="match status" value="1"/>
</dbReference>
<name>A0AAF0Y9N9_9TREE</name>
<dbReference type="InterPro" id="IPR057326">
    <property type="entry name" value="KR_dom"/>
</dbReference>
<keyword evidence="3" id="KW-0560">Oxidoreductase</keyword>
<dbReference type="PANTHER" id="PTHR43008:SF4">
    <property type="entry name" value="CHAIN DEHYDROGENASE, PUTATIVE (AFU_ORTHOLOGUE AFUA_4G08710)-RELATED"/>
    <property type="match status" value="1"/>
</dbReference>
<sequence length="279" mass="29587">MPITLDYSSKLILITGGGRGIGYAIARALASAGATLALTYTSKDCSEVAAALEHEFGITVKTFKAEASDSADTDRLVADVEAAFGKKVDIAIANAGVALWKDAHAMTDDDFKRLFEVNTYGPYYLSRALVRSWLDLPIGVDPSAAQPDIKSITRKLGKQILIVSSISGLVAMSPQRQAAYNASKAAVTMLSKSLAEEWAHLGVTVNTISPGYVATDMVSSGDPKLAEWSKEWTYRTPVGKFASAADLGQFVALLVSDQQGGWGFFTGSDVVVDGGYTTL</sequence>